<dbReference type="AlphaFoldDB" id="K0RKF2"/>
<dbReference type="OrthoDB" id="44243at2759"/>
<gene>
    <name evidence="2" type="ORF">THAOC_27939</name>
</gene>
<accession>K0RKF2</accession>
<dbReference type="GO" id="GO:0003723">
    <property type="term" value="F:RNA binding"/>
    <property type="evidence" value="ECO:0007669"/>
    <property type="project" value="InterPro"/>
</dbReference>
<dbReference type="Proteomes" id="UP000266841">
    <property type="component" value="Unassembled WGS sequence"/>
</dbReference>
<reference evidence="2 3" key="1">
    <citation type="journal article" date="2012" name="Genome Biol.">
        <title>Genome and low-iron response of an oceanic diatom adapted to chronic iron limitation.</title>
        <authorList>
            <person name="Lommer M."/>
            <person name="Specht M."/>
            <person name="Roy A.S."/>
            <person name="Kraemer L."/>
            <person name="Andreson R."/>
            <person name="Gutowska M.A."/>
            <person name="Wolf J."/>
            <person name="Bergner S.V."/>
            <person name="Schilhabel M.B."/>
            <person name="Klostermeier U.C."/>
            <person name="Beiko R.G."/>
            <person name="Rosenstiel P."/>
            <person name="Hippler M."/>
            <person name="Laroche J."/>
        </authorList>
    </citation>
    <scope>NUCLEOTIDE SEQUENCE [LARGE SCALE GENOMIC DNA]</scope>
    <source>
        <strain evidence="2 3">CCMP1005</strain>
    </source>
</reference>
<evidence type="ECO:0000313" key="3">
    <source>
        <dbReference type="Proteomes" id="UP000266841"/>
    </source>
</evidence>
<organism evidence="2 3">
    <name type="scientific">Thalassiosira oceanica</name>
    <name type="common">Marine diatom</name>
    <dbReference type="NCBI Taxonomy" id="159749"/>
    <lineage>
        <taxon>Eukaryota</taxon>
        <taxon>Sar</taxon>
        <taxon>Stramenopiles</taxon>
        <taxon>Ochrophyta</taxon>
        <taxon>Bacillariophyta</taxon>
        <taxon>Coscinodiscophyceae</taxon>
        <taxon>Thalassiosirophycidae</taxon>
        <taxon>Thalassiosirales</taxon>
        <taxon>Thalassiosiraceae</taxon>
        <taxon>Thalassiosira</taxon>
    </lineage>
</organism>
<evidence type="ECO:0000256" key="1">
    <source>
        <dbReference type="SAM" id="MobiDB-lite"/>
    </source>
</evidence>
<dbReference type="InterPro" id="IPR036053">
    <property type="entry name" value="PABP-dom"/>
</dbReference>
<dbReference type="Gene3D" id="1.10.1900.10">
    <property type="entry name" value="c-terminal domain of poly(a) binding protein"/>
    <property type="match status" value="1"/>
</dbReference>
<dbReference type="EMBL" id="AGNL01039294">
    <property type="protein sequence ID" value="EJK52754.1"/>
    <property type="molecule type" value="Genomic_DNA"/>
</dbReference>
<feature type="region of interest" description="Disordered" evidence="1">
    <location>
        <begin position="1"/>
        <end position="20"/>
    </location>
</feature>
<name>K0RKF2_THAOC</name>
<evidence type="ECO:0000313" key="2">
    <source>
        <dbReference type="EMBL" id="EJK52754.1"/>
    </source>
</evidence>
<comment type="caution">
    <text evidence="2">The sequence shown here is derived from an EMBL/GenBank/DDBJ whole genome shotgun (WGS) entry which is preliminary data.</text>
</comment>
<feature type="compositionally biased region" description="Acidic residues" evidence="1">
    <location>
        <begin position="1"/>
        <end position="10"/>
    </location>
</feature>
<keyword evidence="3" id="KW-1185">Reference proteome</keyword>
<protein>
    <submittedName>
        <fullName evidence="2">Uncharacterized protein</fullName>
    </submittedName>
</protein>
<proteinExistence type="predicted"/>
<dbReference type="SUPFAM" id="SSF63570">
    <property type="entry name" value="PABC (PABP) domain"/>
    <property type="match status" value="1"/>
</dbReference>
<sequence length="404" mass="45450">MPTADPDADADGTSGAMDRWPVDTTGVDLYDSRGDVSTCRDVIYTVDSRAPDDGGSIVNASWGALSFVVEKFPVFNSTCSAFFRVSGGAFGDNGTLHPVWGRVPATVLAMRTFRRARVFLYLDTDAMLASPRIGPSDMYRALVAKHGVERGENDTARPTSVEPPSLVVNKPTKRWLCQKQCEVFGLGHGCFNSGALLWHRSEGAILILRSWWESRLDDPSMNFVRDGKVFYGWPSTYPARDKMSEQNRLMYVYGTNVEAARRILPVPRQPGSISGTTSCPEEVDDAHVPCLQDDHKSHNPEWDRKRRFSCFVNHYSITKNTMHELCEQVIESSDKESIRERLSPLIRRTLPDNLDLADSMIEGLMTRRNAELLGLLDDPNELDKTIREWMDIMEKFQSMTTVNN</sequence>